<evidence type="ECO:0000256" key="6">
    <source>
        <dbReference type="ARBA" id="ARBA00022781"/>
    </source>
</evidence>
<keyword evidence="9 12" id="KW-0496">Mitochondrion</keyword>
<evidence type="ECO:0000256" key="8">
    <source>
        <dbReference type="ARBA" id="ARBA00023065"/>
    </source>
</evidence>
<dbReference type="EMBL" id="KM199243">
    <property type="protein sequence ID" value="AKE50258.1"/>
    <property type="molecule type" value="Genomic_DNA"/>
</dbReference>
<dbReference type="InterPro" id="IPR050635">
    <property type="entry name" value="ATPase_protein_8"/>
</dbReference>
<proteinExistence type="inferred from homology"/>
<evidence type="ECO:0000256" key="9">
    <source>
        <dbReference type="ARBA" id="ARBA00023128"/>
    </source>
</evidence>
<keyword evidence="5 12" id="KW-0812">Transmembrane</keyword>
<sequence>MPQLNPNPWLFIMITSWLTFSLIIQPKLLSFTPTNTPLEKTSTSTETTSWPWPWT</sequence>
<keyword evidence="6 12" id="KW-0375">Hydrogen ion transport</keyword>
<accession>A0A0X8YLL1</accession>
<evidence type="ECO:0000256" key="4">
    <source>
        <dbReference type="ARBA" id="ARBA00022547"/>
    </source>
</evidence>
<keyword evidence="10 14" id="KW-0472">Membrane</keyword>
<evidence type="ECO:0000256" key="12">
    <source>
        <dbReference type="RuleBase" id="RU003661"/>
    </source>
</evidence>
<feature type="transmembrane region" description="Helical" evidence="14">
    <location>
        <begin position="6"/>
        <end position="24"/>
    </location>
</feature>
<name>A0A0X8YLL1_9AVES</name>
<dbReference type="GO" id="GO:0015986">
    <property type="term" value="P:proton motive force-driven ATP synthesis"/>
    <property type="evidence" value="ECO:0007669"/>
    <property type="project" value="InterPro"/>
</dbReference>
<feature type="compositionally biased region" description="Low complexity" evidence="13">
    <location>
        <begin position="36"/>
        <end position="55"/>
    </location>
</feature>
<reference evidence="15" key="1">
    <citation type="journal article" date="2016" name="PeerJ">
        <title>Historical and current introgression in a Mesoamerican hummingbird species complex: a biogeographic perspective.</title>
        <authorList>
            <person name="Jimenez R.A."/>
            <person name="Ornelas J.F."/>
        </authorList>
    </citation>
    <scope>NUCLEOTIDE SEQUENCE</scope>
    <source>
        <strain evidence="15">Ac10</strain>
    </source>
</reference>
<dbReference type="GO" id="GO:0015078">
    <property type="term" value="F:proton transmembrane transporter activity"/>
    <property type="evidence" value="ECO:0007669"/>
    <property type="project" value="InterPro"/>
</dbReference>
<dbReference type="InterPro" id="IPR001421">
    <property type="entry name" value="ATP8_metazoa"/>
</dbReference>
<evidence type="ECO:0000256" key="2">
    <source>
        <dbReference type="ARBA" id="ARBA00008892"/>
    </source>
</evidence>
<evidence type="ECO:0000256" key="10">
    <source>
        <dbReference type="ARBA" id="ARBA00023136"/>
    </source>
</evidence>
<comment type="similarity">
    <text evidence="2 12">Belongs to the ATPase protein 8 family.</text>
</comment>
<keyword evidence="8 12" id="KW-0406">Ion transport</keyword>
<evidence type="ECO:0000256" key="7">
    <source>
        <dbReference type="ARBA" id="ARBA00022989"/>
    </source>
</evidence>
<keyword evidence="7 14" id="KW-1133">Transmembrane helix</keyword>
<protein>
    <recommendedName>
        <fullName evidence="12">ATP synthase complex subunit 8</fullName>
    </recommendedName>
</protein>
<evidence type="ECO:0000256" key="5">
    <source>
        <dbReference type="ARBA" id="ARBA00022692"/>
    </source>
</evidence>
<comment type="subcellular location">
    <subcellularLocation>
        <location evidence="1 12">Mitochondrion membrane</location>
        <topology evidence="1 12">Single-pass membrane protein</topology>
    </subcellularLocation>
</comment>
<dbReference type="GO" id="GO:0045259">
    <property type="term" value="C:proton-transporting ATP synthase complex"/>
    <property type="evidence" value="ECO:0007669"/>
    <property type="project" value="UniProtKB-KW"/>
</dbReference>
<evidence type="ECO:0000313" key="15">
    <source>
        <dbReference type="EMBL" id="AKE50258.1"/>
    </source>
</evidence>
<dbReference type="Pfam" id="PF00895">
    <property type="entry name" value="ATP-synt_8"/>
    <property type="match status" value="1"/>
</dbReference>
<evidence type="ECO:0000256" key="13">
    <source>
        <dbReference type="SAM" id="MobiDB-lite"/>
    </source>
</evidence>
<evidence type="ECO:0000256" key="14">
    <source>
        <dbReference type="SAM" id="Phobius"/>
    </source>
</evidence>
<organism evidence="15">
    <name type="scientific">Saucerottia cyanura</name>
    <name type="common">blue-tailed hummingbird</name>
    <dbReference type="NCBI Taxonomy" id="3150502"/>
    <lineage>
        <taxon>Eukaryota</taxon>
        <taxon>Metazoa</taxon>
        <taxon>Chordata</taxon>
        <taxon>Craniata</taxon>
        <taxon>Vertebrata</taxon>
        <taxon>Euteleostomi</taxon>
        <taxon>Archelosauria</taxon>
        <taxon>Archosauria</taxon>
        <taxon>Dinosauria</taxon>
        <taxon>Saurischia</taxon>
        <taxon>Theropoda</taxon>
        <taxon>Coelurosauria</taxon>
        <taxon>Aves</taxon>
        <taxon>Neognathae</taxon>
        <taxon>Neoaves</taxon>
        <taxon>Strisores</taxon>
        <taxon>Apodiformes</taxon>
        <taxon>Trochilidae</taxon>
        <taxon>Saucerottia</taxon>
    </lineage>
</organism>
<dbReference type="PANTHER" id="PTHR39937:SF1">
    <property type="entry name" value="ATP SYNTHASE PROTEIN 8"/>
    <property type="match status" value="1"/>
</dbReference>
<evidence type="ECO:0000256" key="11">
    <source>
        <dbReference type="ARBA" id="ARBA00023310"/>
    </source>
</evidence>
<dbReference type="GO" id="GO:0031966">
    <property type="term" value="C:mitochondrial membrane"/>
    <property type="evidence" value="ECO:0007669"/>
    <property type="project" value="UniProtKB-SubCell"/>
</dbReference>
<keyword evidence="4 12" id="KW-0138">CF(0)</keyword>
<keyword evidence="3 12" id="KW-0813">Transport</keyword>
<dbReference type="PANTHER" id="PTHR39937">
    <property type="entry name" value="ATP SYNTHASE PROTEIN 8"/>
    <property type="match status" value="1"/>
</dbReference>
<evidence type="ECO:0000256" key="1">
    <source>
        <dbReference type="ARBA" id="ARBA00004304"/>
    </source>
</evidence>
<geneLocation type="mitochondrion" evidence="15"/>
<feature type="region of interest" description="Disordered" evidence="13">
    <location>
        <begin position="35"/>
        <end position="55"/>
    </location>
</feature>
<keyword evidence="11" id="KW-0066">ATP synthesis</keyword>
<evidence type="ECO:0000256" key="3">
    <source>
        <dbReference type="ARBA" id="ARBA00022448"/>
    </source>
</evidence>
<dbReference type="AlphaFoldDB" id="A0A0X8YLL1"/>